<dbReference type="PANTHER" id="PTHR30520:SF2">
    <property type="entry name" value="INNER MEMBRANE PROTEIN YFDC"/>
    <property type="match status" value="1"/>
</dbReference>
<evidence type="ECO:0000256" key="5">
    <source>
        <dbReference type="SAM" id="Phobius"/>
    </source>
</evidence>
<name>A0AAW4PQ50_9EURY</name>
<dbReference type="InterPro" id="IPR000292">
    <property type="entry name" value="For/NO2_transpt"/>
</dbReference>
<feature type="transmembrane region" description="Helical" evidence="5">
    <location>
        <begin position="186"/>
        <end position="207"/>
    </location>
</feature>
<evidence type="ECO:0000256" key="1">
    <source>
        <dbReference type="ARBA" id="ARBA00004141"/>
    </source>
</evidence>
<dbReference type="Gene3D" id="1.20.1080.10">
    <property type="entry name" value="Glycerol uptake facilitator protein"/>
    <property type="match status" value="1"/>
</dbReference>
<sequence>MPTENILDIQIERGLSELRRPLTGLSLSALSAGLDIGFGPLLMAVVLTSAGVSGTAHLPKEILLGIAYGVGFILVVLGRSELFTEHTTLAVLPVLDNQAGVARLGRLWGTVYVSNVVGAVFFAWFAVVVAPAVGVVEPSTFVELATTYTEQSPAALVGAGIMAGWLMGLLSWLVAAADSTLSRMAVVWLITAAIGFAHLPHCIAGTVEVVAGVVVSPGIGVADYAEFLAFSTVGNIIGGVVFVALLKYGHVVRSGPSHTEVRRE</sequence>
<feature type="transmembrane region" description="Helical" evidence="5">
    <location>
        <begin position="154"/>
        <end position="174"/>
    </location>
</feature>
<evidence type="ECO:0000256" key="3">
    <source>
        <dbReference type="ARBA" id="ARBA00022989"/>
    </source>
</evidence>
<keyword evidence="3 5" id="KW-1133">Transmembrane helix</keyword>
<dbReference type="Pfam" id="PF01226">
    <property type="entry name" value="Form_Nir_trans"/>
    <property type="match status" value="1"/>
</dbReference>
<dbReference type="AlphaFoldDB" id="A0AAW4PQ50"/>
<feature type="transmembrane region" description="Helical" evidence="5">
    <location>
        <begin position="227"/>
        <end position="246"/>
    </location>
</feature>
<evidence type="ECO:0000313" key="6">
    <source>
        <dbReference type="EMBL" id="MBX0323301.1"/>
    </source>
</evidence>
<comment type="caution">
    <text evidence="6">The sequence shown here is derived from an EMBL/GenBank/DDBJ whole genome shotgun (WGS) entry which is preliminary data.</text>
</comment>
<feature type="transmembrane region" description="Helical" evidence="5">
    <location>
        <begin position="62"/>
        <end position="78"/>
    </location>
</feature>
<keyword evidence="4 5" id="KW-0472">Membrane</keyword>
<reference evidence="6 7" key="1">
    <citation type="submission" date="2021-06" db="EMBL/GenBank/DDBJ databases">
        <title>Halomicroarcula sp. a new haloarchaeum isolated from saline soil.</title>
        <authorList>
            <person name="Duran-Viseras A."/>
            <person name="Sanchez-Porro C."/>
            <person name="Ventosa A."/>
        </authorList>
    </citation>
    <scope>NUCLEOTIDE SEQUENCE [LARGE SCALE GENOMIC DNA]</scope>
    <source>
        <strain evidence="6 7">F13</strain>
    </source>
</reference>
<dbReference type="Proteomes" id="UP001430377">
    <property type="component" value="Unassembled WGS sequence"/>
</dbReference>
<dbReference type="PANTHER" id="PTHR30520">
    <property type="entry name" value="FORMATE TRANSPORTER-RELATED"/>
    <property type="match status" value="1"/>
</dbReference>
<keyword evidence="7" id="KW-1185">Reference proteome</keyword>
<dbReference type="InterPro" id="IPR023271">
    <property type="entry name" value="Aquaporin-like"/>
</dbReference>
<feature type="transmembrane region" description="Helical" evidence="5">
    <location>
        <begin position="112"/>
        <end position="134"/>
    </location>
</feature>
<evidence type="ECO:0000256" key="2">
    <source>
        <dbReference type="ARBA" id="ARBA00022692"/>
    </source>
</evidence>
<dbReference type="GO" id="GO:0005886">
    <property type="term" value="C:plasma membrane"/>
    <property type="evidence" value="ECO:0007669"/>
    <property type="project" value="TreeGrafter"/>
</dbReference>
<proteinExistence type="predicted"/>
<comment type="subcellular location">
    <subcellularLocation>
        <location evidence="1">Membrane</location>
        <topology evidence="1">Multi-pass membrane protein</topology>
    </subcellularLocation>
</comment>
<keyword evidence="2 5" id="KW-0812">Transmembrane</keyword>
<dbReference type="GO" id="GO:0015499">
    <property type="term" value="F:formate transmembrane transporter activity"/>
    <property type="evidence" value="ECO:0007669"/>
    <property type="project" value="TreeGrafter"/>
</dbReference>
<accession>A0AAW4PQ50</accession>
<feature type="transmembrane region" description="Helical" evidence="5">
    <location>
        <begin position="25"/>
        <end position="50"/>
    </location>
</feature>
<gene>
    <name evidence="6" type="ORF">EGH21_09685</name>
</gene>
<evidence type="ECO:0000256" key="4">
    <source>
        <dbReference type="ARBA" id="ARBA00023136"/>
    </source>
</evidence>
<dbReference type="EMBL" id="RKLR01000003">
    <property type="protein sequence ID" value="MBX0323301.1"/>
    <property type="molecule type" value="Genomic_DNA"/>
</dbReference>
<protein>
    <submittedName>
        <fullName evidence="6">Formate/nitrite transporter family protein</fullName>
    </submittedName>
</protein>
<evidence type="ECO:0000313" key="7">
    <source>
        <dbReference type="Proteomes" id="UP001430377"/>
    </source>
</evidence>
<organism evidence="6 7">
    <name type="scientific">Haloarcula rubra</name>
    <dbReference type="NCBI Taxonomy" id="2487747"/>
    <lineage>
        <taxon>Archaea</taxon>
        <taxon>Methanobacteriati</taxon>
        <taxon>Methanobacteriota</taxon>
        <taxon>Stenosarchaea group</taxon>
        <taxon>Halobacteria</taxon>
        <taxon>Halobacteriales</taxon>
        <taxon>Haloarculaceae</taxon>
        <taxon>Haloarcula</taxon>
    </lineage>
</organism>